<dbReference type="InParanoid" id="A0A1Z5SMM0"/>
<organism evidence="3 4">
    <name type="scientific">Hortaea werneckii EXF-2000</name>
    <dbReference type="NCBI Taxonomy" id="1157616"/>
    <lineage>
        <taxon>Eukaryota</taxon>
        <taxon>Fungi</taxon>
        <taxon>Dikarya</taxon>
        <taxon>Ascomycota</taxon>
        <taxon>Pezizomycotina</taxon>
        <taxon>Dothideomycetes</taxon>
        <taxon>Dothideomycetidae</taxon>
        <taxon>Mycosphaerellales</taxon>
        <taxon>Teratosphaeriaceae</taxon>
        <taxon>Hortaea</taxon>
    </lineage>
</organism>
<dbReference type="Proteomes" id="UP000194280">
    <property type="component" value="Unassembled WGS sequence"/>
</dbReference>
<feature type="region of interest" description="Disordered" evidence="1">
    <location>
        <begin position="48"/>
        <end position="67"/>
    </location>
</feature>
<evidence type="ECO:0000256" key="2">
    <source>
        <dbReference type="SAM" id="Phobius"/>
    </source>
</evidence>
<keyword evidence="4" id="KW-1185">Reference proteome</keyword>
<proteinExistence type="predicted"/>
<evidence type="ECO:0000256" key="1">
    <source>
        <dbReference type="SAM" id="MobiDB-lite"/>
    </source>
</evidence>
<reference evidence="3 4" key="1">
    <citation type="submission" date="2017-01" db="EMBL/GenBank/DDBJ databases">
        <title>The recent genome duplication of the halophilic yeast Hortaea werneckii: insights from long-read sequencing.</title>
        <authorList>
            <person name="Sinha S."/>
            <person name="Flibotte S."/>
            <person name="Neira M."/>
            <person name="Lenassi M."/>
            <person name="Gostincar C."/>
            <person name="Stajich J.E."/>
            <person name="Nislow C.E."/>
        </authorList>
    </citation>
    <scope>NUCLEOTIDE SEQUENCE [LARGE SCALE GENOMIC DNA]</scope>
    <source>
        <strain evidence="3 4">EXF-2000</strain>
    </source>
</reference>
<dbReference type="VEuPathDB" id="FungiDB:BTJ68_15481"/>
<feature type="transmembrane region" description="Helical" evidence="2">
    <location>
        <begin position="20"/>
        <end position="41"/>
    </location>
</feature>
<accession>A0A1Z5SMM0</accession>
<name>A0A1Z5SMM0_HORWE</name>
<sequence>MEMLKYRIKCCLIALNRTVFWGLVFICIPFTLGMSLMWVTALDHNPKLVYPQKPVSGQRGSREEEER</sequence>
<dbReference type="EMBL" id="MUNK01000407">
    <property type="protein sequence ID" value="OTA22065.1"/>
    <property type="molecule type" value="Genomic_DNA"/>
</dbReference>
<comment type="caution">
    <text evidence="3">The sequence shown here is derived from an EMBL/GenBank/DDBJ whole genome shotgun (WGS) entry which is preliminary data.</text>
</comment>
<evidence type="ECO:0000313" key="4">
    <source>
        <dbReference type="Proteomes" id="UP000194280"/>
    </source>
</evidence>
<keyword evidence="2" id="KW-1133">Transmembrane helix</keyword>
<dbReference type="AlphaFoldDB" id="A0A1Z5SMM0"/>
<keyword evidence="2" id="KW-0472">Membrane</keyword>
<protein>
    <submittedName>
        <fullName evidence="3">Uncharacterized protein</fullName>
    </submittedName>
</protein>
<gene>
    <name evidence="3" type="ORF">BTJ68_15481</name>
</gene>
<keyword evidence="2" id="KW-0812">Transmembrane</keyword>
<evidence type="ECO:0000313" key="3">
    <source>
        <dbReference type="EMBL" id="OTA22065.1"/>
    </source>
</evidence>